<evidence type="ECO:0000313" key="3">
    <source>
        <dbReference type="Proteomes" id="UP000266188"/>
    </source>
</evidence>
<feature type="region of interest" description="Disordered" evidence="1">
    <location>
        <begin position="1"/>
        <end position="209"/>
    </location>
</feature>
<dbReference type="EMBL" id="MVGC01000040">
    <property type="protein sequence ID" value="RJE25710.1"/>
    <property type="molecule type" value="Genomic_DNA"/>
</dbReference>
<protein>
    <recommendedName>
        <fullName evidence="4">HCP-like protein</fullName>
    </recommendedName>
</protein>
<feature type="compositionally biased region" description="Basic residues" evidence="1">
    <location>
        <begin position="89"/>
        <end position="98"/>
    </location>
</feature>
<evidence type="ECO:0000313" key="2">
    <source>
        <dbReference type="EMBL" id="RJE25710.1"/>
    </source>
</evidence>
<organism evidence="2 3">
    <name type="scientific">Aspergillus sclerotialis</name>
    <dbReference type="NCBI Taxonomy" id="2070753"/>
    <lineage>
        <taxon>Eukaryota</taxon>
        <taxon>Fungi</taxon>
        <taxon>Dikarya</taxon>
        <taxon>Ascomycota</taxon>
        <taxon>Pezizomycotina</taxon>
        <taxon>Eurotiomycetes</taxon>
        <taxon>Eurotiomycetidae</taxon>
        <taxon>Eurotiales</taxon>
        <taxon>Aspergillaceae</taxon>
        <taxon>Aspergillus</taxon>
        <taxon>Aspergillus subgen. Polypaecilum</taxon>
    </lineage>
</organism>
<comment type="caution">
    <text evidence="2">The sequence shown here is derived from an EMBL/GenBank/DDBJ whole genome shotgun (WGS) entry which is preliminary data.</text>
</comment>
<dbReference type="AlphaFoldDB" id="A0A3A2ZSK2"/>
<feature type="compositionally biased region" description="Polar residues" evidence="1">
    <location>
        <begin position="15"/>
        <end position="30"/>
    </location>
</feature>
<gene>
    <name evidence="2" type="ORF">PHISCL_01973</name>
</gene>
<proteinExistence type="predicted"/>
<dbReference type="PANTHER" id="PTHR43628:SF1">
    <property type="entry name" value="CHITIN SYNTHASE REGULATORY FACTOR 2-RELATED"/>
    <property type="match status" value="1"/>
</dbReference>
<dbReference type="SMART" id="SM00671">
    <property type="entry name" value="SEL1"/>
    <property type="match status" value="2"/>
</dbReference>
<dbReference type="STRING" id="2070753.A0A3A2ZSK2"/>
<dbReference type="GO" id="GO:0010972">
    <property type="term" value="P:negative regulation of G2/M transition of mitotic cell cycle"/>
    <property type="evidence" value="ECO:0007669"/>
    <property type="project" value="TreeGrafter"/>
</dbReference>
<dbReference type="Gene3D" id="1.25.40.10">
    <property type="entry name" value="Tetratricopeptide repeat domain"/>
    <property type="match status" value="1"/>
</dbReference>
<name>A0A3A2ZSK2_9EURO</name>
<dbReference type="Pfam" id="PF08238">
    <property type="entry name" value="Sel1"/>
    <property type="match status" value="3"/>
</dbReference>
<dbReference type="SUPFAM" id="SSF81901">
    <property type="entry name" value="HCP-like"/>
    <property type="match status" value="1"/>
</dbReference>
<feature type="compositionally biased region" description="Low complexity" evidence="1">
    <location>
        <begin position="100"/>
        <end position="112"/>
    </location>
</feature>
<feature type="compositionally biased region" description="Basic and acidic residues" evidence="1">
    <location>
        <begin position="113"/>
        <end position="129"/>
    </location>
</feature>
<accession>A0A3A2ZSK2</accession>
<dbReference type="InterPro" id="IPR052945">
    <property type="entry name" value="Mitotic_Regulator"/>
</dbReference>
<dbReference type="OrthoDB" id="2148946at2759"/>
<dbReference type="PANTHER" id="PTHR43628">
    <property type="entry name" value="ACTIVATOR OF C KINASE PROTEIN 1-RELATED"/>
    <property type="match status" value="1"/>
</dbReference>
<dbReference type="Proteomes" id="UP000266188">
    <property type="component" value="Unassembled WGS sequence"/>
</dbReference>
<keyword evidence="3" id="KW-1185">Reference proteome</keyword>
<sequence>MPIRDLLQKRDKISDSSSQYTPTQSDQPSVLASPIPEIKFIRSDTTSQEVIDPPIYDDEQEHHSHPVQFPQDPHAARPSSPDGQEQGRRRLSLFRRSRSPSESSRADASPPRVRGERRLSQLLHLDRGSRNSSRSSVNIPADLPQIVSTDGGDEQDKEAQWEKRATLLVSQNPQFGGHGLSPRASVTSFDSGRPGSRGESPGRVSDPQGDINIQEAIRLHEAGELEVSTKMFRQLADPNGANNALSQVLYGLALRHGWGCTEDPERAVTYLTAAASNSASVETEALRAGMKKGGAAKGELVLAIYELANCFRNGWGVQKDPVAARQYYETAANLGDSDAMNEVAWCYLEGVGGKKDKVSFFLTIWHHGFWGDLRRSDGLGHQ</sequence>
<dbReference type="GO" id="GO:0032153">
    <property type="term" value="C:cell division site"/>
    <property type="evidence" value="ECO:0007669"/>
    <property type="project" value="TreeGrafter"/>
</dbReference>
<reference evidence="3" key="1">
    <citation type="submission" date="2017-02" db="EMBL/GenBank/DDBJ databases">
        <authorList>
            <person name="Tafer H."/>
            <person name="Lopandic K."/>
        </authorList>
    </citation>
    <scope>NUCLEOTIDE SEQUENCE [LARGE SCALE GENOMIC DNA]</scope>
    <source>
        <strain evidence="3">CBS 366.77</strain>
    </source>
</reference>
<dbReference type="InterPro" id="IPR011990">
    <property type="entry name" value="TPR-like_helical_dom_sf"/>
</dbReference>
<evidence type="ECO:0008006" key="4">
    <source>
        <dbReference type="Google" id="ProtNLM"/>
    </source>
</evidence>
<evidence type="ECO:0000256" key="1">
    <source>
        <dbReference type="SAM" id="MobiDB-lite"/>
    </source>
</evidence>
<dbReference type="InterPro" id="IPR006597">
    <property type="entry name" value="Sel1-like"/>
</dbReference>
<feature type="compositionally biased region" description="Basic and acidic residues" evidence="1">
    <location>
        <begin position="1"/>
        <end position="14"/>
    </location>
</feature>
<feature type="compositionally biased region" description="Low complexity" evidence="1">
    <location>
        <begin position="191"/>
        <end position="205"/>
    </location>
</feature>